<dbReference type="GO" id="GO:0006508">
    <property type="term" value="P:proteolysis"/>
    <property type="evidence" value="ECO:0007669"/>
    <property type="project" value="UniProtKB-KW"/>
</dbReference>
<dbReference type="EMBL" id="MCGO01000003">
    <property type="protein sequence ID" value="ORY52336.1"/>
    <property type="molecule type" value="Genomic_DNA"/>
</dbReference>
<dbReference type="STRING" id="329046.A0A1Y2CZN5"/>
<dbReference type="PROSITE" id="PS00138">
    <property type="entry name" value="SUBTILASE_SER"/>
    <property type="match status" value="1"/>
</dbReference>
<organism evidence="7 8">
    <name type="scientific">Rhizoclosmatium globosum</name>
    <dbReference type="NCBI Taxonomy" id="329046"/>
    <lineage>
        <taxon>Eukaryota</taxon>
        <taxon>Fungi</taxon>
        <taxon>Fungi incertae sedis</taxon>
        <taxon>Chytridiomycota</taxon>
        <taxon>Chytridiomycota incertae sedis</taxon>
        <taxon>Chytridiomycetes</taxon>
        <taxon>Chytridiales</taxon>
        <taxon>Chytriomycetaceae</taxon>
        <taxon>Rhizoclosmatium</taxon>
    </lineage>
</organism>
<accession>A0A1Y2CZN5</accession>
<dbReference type="AlphaFoldDB" id="A0A1Y2CZN5"/>
<dbReference type="InterPro" id="IPR000209">
    <property type="entry name" value="Peptidase_S8/S53_dom"/>
</dbReference>
<dbReference type="PANTHER" id="PTHR43806">
    <property type="entry name" value="PEPTIDASE S8"/>
    <property type="match status" value="1"/>
</dbReference>
<dbReference type="PRINTS" id="PR00723">
    <property type="entry name" value="SUBTILISIN"/>
</dbReference>
<evidence type="ECO:0000313" key="7">
    <source>
        <dbReference type="EMBL" id="ORY52336.1"/>
    </source>
</evidence>
<dbReference type="InterPro" id="IPR023828">
    <property type="entry name" value="Peptidase_S8_Ser-AS"/>
</dbReference>
<comment type="caution">
    <text evidence="5">Lacks conserved residue(s) required for the propagation of feature annotation.</text>
</comment>
<dbReference type="InterPro" id="IPR015500">
    <property type="entry name" value="Peptidase_S8_subtilisin-rel"/>
</dbReference>
<gene>
    <name evidence="7" type="ORF">BCR33DRAFT_315514</name>
</gene>
<dbReference type="Gene3D" id="3.50.30.30">
    <property type="match status" value="1"/>
</dbReference>
<evidence type="ECO:0000256" key="4">
    <source>
        <dbReference type="ARBA" id="ARBA00022825"/>
    </source>
</evidence>
<keyword evidence="3" id="KW-0378">Hydrolase</keyword>
<dbReference type="Pfam" id="PF00082">
    <property type="entry name" value="Peptidase_S8"/>
    <property type="match status" value="1"/>
</dbReference>
<dbReference type="Proteomes" id="UP000193642">
    <property type="component" value="Unassembled WGS sequence"/>
</dbReference>
<comment type="similarity">
    <text evidence="1 5">Belongs to the peptidase S8 family.</text>
</comment>
<evidence type="ECO:0000256" key="1">
    <source>
        <dbReference type="ARBA" id="ARBA00011073"/>
    </source>
</evidence>
<dbReference type="OrthoDB" id="2162597at2759"/>
<dbReference type="PANTHER" id="PTHR43806:SF66">
    <property type="entry name" value="SERIN ENDOPEPTIDASE"/>
    <property type="match status" value="1"/>
</dbReference>
<dbReference type="InterPro" id="IPR036852">
    <property type="entry name" value="Peptidase_S8/S53_dom_sf"/>
</dbReference>
<evidence type="ECO:0000313" key="8">
    <source>
        <dbReference type="Proteomes" id="UP000193642"/>
    </source>
</evidence>
<dbReference type="InterPro" id="IPR050131">
    <property type="entry name" value="Peptidase_S8_subtilisin-like"/>
</dbReference>
<dbReference type="SUPFAM" id="SSF52743">
    <property type="entry name" value="Subtilisin-like"/>
    <property type="match status" value="1"/>
</dbReference>
<dbReference type="GO" id="GO:0005615">
    <property type="term" value="C:extracellular space"/>
    <property type="evidence" value="ECO:0007669"/>
    <property type="project" value="TreeGrafter"/>
</dbReference>
<name>A0A1Y2CZN5_9FUNG</name>
<dbReference type="GO" id="GO:0004252">
    <property type="term" value="F:serine-type endopeptidase activity"/>
    <property type="evidence" value="ECO:0007669"/>
    <property type="project" value="InterPro"/>
</dbReference>
<dbReference type="Gene3D" id="3.40.50.200">
    <property type="entry name" value="Peptidase S8/S53 domain"/>
    <property type="match status" value="2"/>
</dbReference>
<proteinExistence type="inferred from homology"/>
<comment type="caution">
    <text evidence="7">The sequence shown here is derived from an EMBL/GenBank/DDBJ whole genome shotgun (WGS) entry which is preliminary data.</text>
</comment>
<evidence type="ECO:0000256" key="5">
    <source>
        <dbReference type="PROSITE-ProRule" id="PRU01240"/>
    </source>
</evidence>
<sequence>MPDSDPLDNCSVESHGTHVAGIVGGVSGIGSNVQWTGVAIEADIGMYRVFGCNGSTTTDVITAAIFMAAEAGADVINLSIGGGPAFADDSDVVAADTVSKMGHIVVASAGNDGASGLFVTGNPGNGKSVISVASFDNIDTVYSAAIIGGMRFAYTASNANGSVGDGTTVWEVVVNNPLAVRNNILDDGCSNSTTLTNATGKALLIRWSSACSSAIRCSNAFHNSNATLCIIYGNTQEIVPILGTPLIPGIFLSQSGGLKLLSQATIQLTHQVIFQNLTTSGQVSSFSSGGLSLEGGFKPDIGGIGGSVLSCLSPFAVRASGGNSQERDWGVLSGTSMAAPYISGVIALILQARKMNSGTRVGVEELKDLLSNAAKPSSWLEKLEIL</sequence>
<dbReference type="PROSITE" id="PS51892">
    <property type="entry name" value="SUBTILASE"/>
    <property type="match status" value="1"/>
</dbReference>
<feature type="domain" description="Peptidase S8/S53" evidence="6">
    <location>
        <begin position="10"/>
        <end position="374"/>
    </location>
</feature>
<evidence type="ECO:0000256" key="3">
    <source>
        <dbReference type="ARBA" id="ARBA00022801"/>
    </source>
</evidence>
<evidence type="ECO:0000256" key="2">
    <source>
        <dbReference type="ARBA" id="ARBA00022670"/>
    </source>
</evidence>
<protein>
    <submittedName>
        <fullName evidence="7">Subtilisin-like protein</fullName>
    </submittedName>
</protein>
<keyword evidence="2" id="KW-0645">Protease</keyword>
<reference evidence="7 8" key="1">
    <citation type="submission" date="2016-07" db="EMBL/GenBank/DDBJ databases">
        <title>Pervasive Adenine N6-methylation of Active Genes in Fungi.</title>
        <authorList>
            <consortium name="DOE Joint Genome Institute"/>
            <person name="Mondo S.J."/>
            <person name="Dannebaum R.O."/>
            <person name="Kuo R.C."/>
            <person name="Labutti K."/>
            <person name="Haridas S."/>
            <person name="Kuo A."/>
            <person name="Salamov A."/>
            <person name="Ahrendt S.R."/>
            <person name="Lipzen A."/>
            <person name="Sullivan W."/>
            <person name="Andreopoulos W.B."/>
            <person name="Clum A."/>
            <person name="Lindquist E."/>
            <person name="Daum C."/>
            <person name="Ramamoorthy G.K."/>
            <person name="Gryganskyi A."/>
            <person name="Culley D."/>
            <person name="Magnuson J.K."/>
            <person name="James T.Y."/>
            <person name="O'Malley M.A."/>
            <person name="Stajich J.E."/>
            <person name="Spatafora J.W."/>
            <person name="Visel A."/>
            <person name="Grigoriev I.V."/>
        </authorList>
    </citation>
    <scope>NUCLEOTIDE SEQUENCE [LARGE SCALE GENOMIC DNA]</scope>
    <source>
        <strain evidence="7 8">JEL800</strain>
    </source>
</reference>
<dbReference type="PROSITE" id="PS00137">
    <property type="entry name" value="SUBTILASE_HIS"/>
    <property type="match status" value="1"/>
</dbReference>
<evidence type="ECO:0000259" key="6">
    <source>
        <dbReference type="Pfam" id="PF00082"/>
    </source>
</evidence>
<keyword evidence="4" id="KW-0720">Serine protease</keyword>
<dbReference type="InterPro" id="IPR022398">
    <property type="entry name" value="Peptidase_S8_His-AS"/>
</dbReference>
<keyword evidence="8" id="KW-1185">Reference proteome</keyword>